<proteinExistence type="inferred from homology"/>
<dbReference type="Pfam" id="PF01370">
    <property type="entry name" value="Epimerase"/>
    <property type="match status" value="1"/>
</dbReference>
<dbReference type="EMBL" id="MFJF01000015">
    <property type="protein sequence ID" value="OGG06439.1"/>
    <property type="molecule type" value="Genomic_DNA"/>
</dbReference>
<dbReference type="SUPFAM" id="SSF51735">
    <property type="entry name" value="NAD(P)-binding Rossmann-fold domains"/>
    <property type="match status" value="1"/>
</dbReference>
<gene>
    <name evidence="3" type="ORF">A2777_05670</name>
</gene>
<protein>
    <submittedName>
        <fullName evidence="3">UDP-glucose 4-epimerase</fullName>
    </submittedName>
</protein>
<accession>A0A1F5Z1U6</accession>
<name>A0A1F5Z1U6_9BACT</name>
<feature type="domain" description="NAD-dependent epimerase/dehydratase" evidence="2">
    <location>
        <begin position="3"/>
        <end position="237"/>
    </location>
</feature>
<reference evidence="3 4" key="1">
    <citation type="journal article" date="2016" name="Nat. Commun.">
        <title>Thousands of microbial genomes shed light on interconnected biogeochemical processes in an aquifer system.</title>
        <authorList>
            <person name="Anantharaman K."/>
            <person name="Brown C.T."/>
            <person name="Hug L.A."/>
            <person name="Sharon I."/>
            <person name="Castelle C.J."/>
            <person name="Probst A.J."/>
            <person name="Thomas B.C."/>
            <person name="Singh A."/>
            <person name="Wilkins M.J."/>
            <person name="Karaoz U."/>
            <person name="Brodie E.L."/>
            <person name="Williams K.H."/>
            <person name="Hubbard S.S."/>
            <person name="Banfield J.F."/>
        </authorList>
    </citation>
    <scope>NUCLEOTIDE SEQUENCE [LARGE SCALE GENOMIC DNA]</scope>
</reference>
<evidence type="ECO:0000313" key="3">
    <source>
        <dbReference type="EMBL" id="OGG06439.1"/>
    </source>
</evidence>
<dbReference type="InterPro" id="IPR001509">
    <property type="entry name" value="Epimerase_deHydtase"/>
</dbReference>
<evidence type="ECO:0000259" key="2">
    <source>
        <dbReference type="Pfam" id="PF01370"/>
    </source>
</evidence>
<dbReference type="Gene3D" id="3.90.25.10">
    <property type="entry name" value="UDP-galactose 4-epimerase, domain 1"/>
    <property type="match status" value="1"/>
</dbReference>
<dbReference type="PANTHER" id="PTHR43000">
    <property type="entry name" value="DTDP-D-GLUCOSE 4,6-DEHYDRATASE-RELATED"/>
    <property type="match status" value="1"/>
</dbReference>
<organism evidence="3 4">
    <name type="scientific">Candidatus Gottesmanbacteria bacterium RIFCSPHIGHO2_01_FULL_40_15</name>
    <dbReference type="NCBI Taxonomy" id="1798376"/>
    <lineage>
        <taxon>Bacteria</taxon>
        <taxon>Candidatus Gottesmaniibacteriota</taxon>
    </lineage>
</organism>
<sequence length="308" mass="33839">MNILVTGGAGFIGSHIVDEFICLGHQVAVIDDLSTGKKEFINKKAHFFKVDIRDKREIASIIKKIRPDIISHHAAQISVRNSVENPGEDAQVNILGLLNLLEAGRLYGLKKVLFASSGGVVYGEADRIPTPESYDPKLPLSPYGITKLAGEFYLSVYMRNYKIDYVALRYSNVYGPRQNPHGEAGVVAIFSNSLLTGLPPVINGDGRQTRDYIFVKDVVNANVRAISAKYSGPVNIGTGIETDVLAVFSGIKNHVRTDISPRFGPAKKGEQRRSCLNVNLAKKAINWQPAVTLSRGLENTVLYFRADR</sequence>
<dbReference type="Gene3D" id="3.40.50.720">
    <property type="entry name" value="NAD(P)-binding Rossmann-like Domain"/>
    <property type="match status" value="1"/>
</dbReference>
<dbReference type="Proteomes" id="UP000177354">
    <property type="component" value="Unassembled WGS sequence"/>
</dbReference>
<comment type="caution">
    <text evidence="3">The sequence shown here is derived from an EMBL/GenBank/DDBJ whole genome shotgun (WGS) entry which is preliminary data.</text>
</comment>
<dbReference type="InterPro" id="IPR036291">
    <property type="entry name" value="NAD(P)-bd_dom_sf"/>
</dbReference>
<evidence type="ECO:0000313" key="4">
    <source>
        <dbReference type="Proteomes" id="UP000177354"/>
    </source>
</evidence>
<evidence type="ECO:0000256" key="1">
    <source>
        <dbReference type="ARBA" id="ARBA00007637"/>
    </source>
</evidence>
<comment type="similarity">
    <text evidence="1">Belongs to the NAD(P)-dependent epimerase/dehydratase family.</text>
</comment>
<dbReference type="AlphaFoldDB" id="A0A1F5Z1U6"/>